<dbReference type="Pfam" id="PF00496">
    <property type="entry name" value="SBP_bac_5"/>
    <property type="match status" value="1"/>
</dbReference>
<organism evidence="7 8">
    <name type="scientific">Brucella thiophenivorans</name>
    <dbReference type="NCBI Taxonomy" id="571255"/>
    <lineage>
        <taxon>Bacteria</taxon>
        <taxon>Pseudomonadati</taxon>
        <taxon>Pseudomonadota</taxon>
        <taxon>Alphaproteobacteria</taxon>
        <taxon>Hyphomicrobiales</taxon>
        <taxon>Brucellaceae</taxon>
        <taxon>Brucella/Ochrobactrum group</taxon>
        <taxon>Brucella</taxon>
    </lineage>
</organism>
<keyword evidence="3" id="KW-0813">Transport</keyword>
<dbReference type="GO" id="GO:0030288">
    <property type="term" value="C:outer membrane-bounded periplasmic space"/>
    <property type="evidence" value="ECO:0007669"/>
    <property type="project" value="UniProtKB-ARBA"/>
</dbReference>
<dbReference type="PANTHER" id="PTHR30290:SF9">
    <property type="entry name" value="OLIGOPEPTIDE-BINDING PROTEIN APPA"/>
    <property type="match status" value="1"/>
</dbReference>
<dbReference type="Gene3D" id="3.40.190.10">
    <property type="entry name" value="Periplasmic binding protein-like II"/>
    <property type="match status" value="1"/>
</dbReference>
<evidence type="ECO:0000313" key="8">
    <source>
        <dbReference type="Proteomes" id="UP000215590"/>
    </source>
</evidence>
<feature type="domain" description="Solute-binding protein family 5" evidence="6">
    <location>
        <begin position="81"/>
        <end position="430"/>
    </location>
</feature>
<evidence type="ECO:0000256" key="1">
    <source>
        <dbReference type="ARBA" id="ARBA00004418"/>
    </source>
</evidence>
<dbReference type="InterPro" id="IPR039424">
    <property type="entry name" value="SBP_5"/>
</dbReference>
<gene>
    <name evidence="7" type="ORF">CEV31_3934</name>
</gene>
<reference evidence="7 8" key="1">
    <citation type="submission" date="2017-07" db="EMBL/GenBank/DDBJ databases">
        <title>Phylogenetic study on the rhizospheric bacterium Ochrobactrum sp. A44.</title>
        <authorList>
            <person name="Krzyzanowska D.M."/>
            <person name="Ossowicki A."/>
            <person name="Rajewska M."/>
            <person name="Maciag T."/>
            <person name="Kaczynski Z."/>
            <person name="Czerwicka M."/>
            <person name="Jafra S."/>
        </authorList>
    </citation>
    <scope>NUCLEOTIDE SEQUENCE [LARGE SCALE GENOMIC DNA]</scope>
    <source>
        <strain evidence="7 8">DSM 7216</strain>
    </source>
</reference>
<dbReference type="PANTHER" id="PTHR30290">
    <property type="entry name" value="PERIPLASMIC BINDING COMPONENT OF ABC TRANSPORTER"/>
    <property type="match status" value="1"/>
</dbReference>
<dbReference type="InterPro" id="IPR006311">
    <property type="entry name" value="TAT_signal"/>
</dbReference>
<evidence type="ECO:0000256" key="3">
    <source>
        <dbReference type="ARBA" id="ARBA00022448"/>
    </source>
</evidence>
<keyword evidence="5" id="KW-0574">Periplasm</keyword>
<comment type="similarity">
    <text evidence="2">Belongs to the bacterial solute-binding protein 5 family.</text>
</comment>
<comment type="caution">
    <text evidence="7">The sequence shown here is derived from an EMBL/GenBank/DDBJ whole genome shotgun (WGS) entry which is preliminary data.</text>
</comment>
<evidence type="ECO:0000256" key="2">
    <source>
        <dbReference type="ARBA" id="ARBA00005695"/>
    </source>
</evidence>
<comment type="subcellular location">
    <subcellularLocation>
        <location evidence="1">Periplasm</location>
    </subcellularLocation>
</comment>
<dbReference type="PIRSF" id="PIRSF002741">
    <property type="entry name" value="MppA"/>
    <property type="match status" value="1"/>
</dbReference>
<dbReference type="Proteomes" id="UP000215590">
    <property type="component" value="Unassembled WGS sequence"/>
</dbReference>
<protein>
    <submittedName>
        <fullName evidence="7">Bacterial extracellular solute-binding, 5 Middle family protein</fullName>
    </submittedName>
</protein>
<dbReference type="InterPro" id="IPR030678">
    <property type="entry name" value="Peptide/Ni-bd"/>
</dbReference>
<dbReference type="Gene3D" id="3.10.105.10">
    <property type="entry name" value="Dipeptide-binding Protein, Domain 3"/>
    <property type="match status" value="1"/>
</dbReference>
<sequence>MSYTLSRRTMLKTVGAASIATLIWPKDGFARPGGTLVLRSYGDLQVLDPAYRVSEPDADIARCIFSGLVMRKSGDDWGWQPMGASSIDQLDDKTIRFTLRDDIQFSDGFGQATAEDVKFSIERIADPKMDSPYKDDWALLDHVEVKDKLSGLIHLKKPFAPLWNSTLPGTSGIILSKKAVEAVGGRFETTPPGQSGPYMLKEWKPKQRTILEINADWKGDKPAYDRIEILPIEDSASAERAFEAGDLDFTIASSGSVSRLRDNLPDNARLIEKPPLSYVWMGINQDAEPFNDPKIRRAMQHAIDREMVVDAYTLGGAEISYGIIAPGLPGNRDYVRYDYDPEKAKQLIDEAGGINIPLSIDILATSEYLAAAQIIQANLAAIGIDLKINQHDSGSFWSIGSEEAGETWKTMQMYITRFSMEPDPSWATLWFVPEQVGIWNWERWISPEFGRLHEKGIVEFDRAKRDQIYKEMQDLMDESGCYIFLTHEVRGILTRIDVEPGLTPAGTVLYPAFRKA</sequence>
<dbReference type="PROSITE" id="PS51318">
    <property type="entry name" value="TAT"/>
    <property type="match status" value="1"/>
</dbReference>
<dbReference type="InterPro" id="IPR000914">
    <property type="entry name" value="SBP_5_dom"/>
</dbReference>
<dbReference type="SUPFAM" id="SSF53850">
    <property type="entry name" value="Periplasmic binding protein-like II"/>
    <property type="match status" value="1"/>
</dbReference>
<dbReference type="EMBL" id="NNRJ01000065">
    <property type="protein sequence ID" value="OYR08826.1"/>
    <property type="molecule type" value="Genomic_DNA"/>
</dbReference>
<keyword evidence="8" id="KW-1185">Reference proteome</keyword>
<dbReference type="GO" id="GO:0043190">
    <property type="term" value="C:ATP-binding cassette (ABC) transporter complex"/>
    <property type="evidence" value="ECO:0007669"/>
    <property type="project" value="InterPro"/>
</dbReference>
<evidence type="ECO:0000256" key="4">
    <source>
        <dbReference type="ARBA" id="ARBA00022729"/>
    </source>
</evidence>
<evidence type="ECO:0000259" key="6">
    <source>
        <dbReference type="Pfam" id="PF00496"/>
    </source>
</evidence>
<accession>A0A256F294</accession>
<keyword evidence="4" id="KW-0732">Signal</keyword>
<proteinExistence type="inferred from homology"/>
<dbReference type="GO" id="GO:1904680">
    <property type="term" value="F:peptide transmembrane transporter activity"/>
    <property type="evidence" value="ECO:0007669"/>
    <property type="project" value="TreeGrafter"/>
</dbReference>
<dbReference type="GO" id="GO:0015833">
    <property type="term" value="P:peptide transport"/>
    <property type="evidence" value="ECO:0007669"/>
    <property type="project" value="TreeGrafter"/>
</dbReference>
<evidence type="ECO:0000256" key="5">
    <source>
        <dbReference type="ARBA" id="ARBA00022764"/>
    </source>
</evidence>
<dbReference type="RefSeq" id="WP_094509724.1">
    <property type="nucleotide sequence ID" value="NZ_NNRJ01000065.1"/>
</dbReference>
<evidence type="ECO:0000313" key="7">
    <source>
        <dbReference type="EMBL" id="OYR08826.1"/>
    </source>
</evidence>
<dbReference type="OrthoDB" id="9803988at2"/>
<dbReference type="AlphaFoldDB" id="A0A256F294"/>
<name>A0A256F294_9HYPH</name>